<organism evidence="3">
    <name type="scientific">Zea mays</name>
    <name type="common">Maize</name>
    <dbReference type="NCBI Taxonomy" id="4577"/>
    <lineage>
        <taxon>Eukaryota</taxon>
        <taxon>Viridiplantae</taxon>
        <taxon>Streptophyta</taxon>
        <taxon>Embryophyta</taxon>
        <taxon>Tracheophyta</taxon>
        <taxon>Spermatophyta</taxon>
        <taxon>Magnoliopsida</taxon>
        <taxon>Liliopsida</taxon>
        <taxon>Poales</taxon>
        <taxon>Poaceae</taxon>
        <taxon>PACMAD clade</taxon>
        <taxon>Panicoideae</taxon>
        <taxon>Andropogonodae</taxon>
        <taxon>Andropogoneae</taxon>
        <taxon>Tripsacinae</taxon>
        <taxon>Zea</taxon>
    </lineage>
</organism>
<dbReference type="Pfam" id="PF10173">
    <property type="entry name" value="Mit_KHE1"/>
    <property type="match status" value="1"/>
</dbReference>
<dbReference type="PANTHER" id="PTHR28062:SF1">
    <property type="entry name" value="TRANSMEMBRANE PROTEIN"/>
    <property type="match status" value="1"/>
</dbReference>
<evidence type="ECO:0000256" key="2">
    <source>
        <dbReference type="SAM" id="SignalP"/>
    </source>
</evidence>
<dbReference type="InterPro" id="IPR018786">
    <property type="entry name" value="Mit_KHE1"/>
</dbReference>
<feature type="signal peptide" evidence="2">
    <location>
        <begin position="1"/>
        <end position="24"/>
    </location>
</feature>
<evidence type="ECO:0000256" key="1">
    <source>
        <dbReference type="SAM" id="Phobius"/>
    </source>
</evidence>
<feature type="chain" id="PRO_5002850588" evidence="2">
    <location>
        <begin position="25"/>
        <end position="271"/>
    </location>
</feature>
<keyword evidence="1" id="KW-1133">Transmembrane helix</keyword>
<keyword evidence="2" id="KW-0732">Signal</keyword>
<dbReference type="ExpressionAtlas" id="B6U8M2">
    <property type="expression patterns" value="baseline and differential"/>
</dbReference>
<accession>B6U8M2</accession>
<keyword evidence="1" id="KW-0472">Membrane</keyword>
<feature type="transmembrane region" description="Helical" evidence="1">
    <location>
        <begin position="145"/>
        <end position="174"/>
    </location>
</feature>
<evidence type="ECO:0000313" key="3">
    <source>
        <dbReference type="EMBL" id="ACG45705.1"/>
    </source>
</evidence>
<sequence length="271" mass="30421">MQARVVVFPVKGLAWCFALPRASAAAPAADGALPRPTLRDLWRGISSGSRTAPEKAEAVVDFVADKMNRAWVGFGSAPEGSMKSRIHSFGLKLLSRVRPSEVLLKSVTKDVSALEIVHPASINSRLVRRRLRHIAVRGASVHKKFLYGSVCLLPVTSVFMVLPLPNIPFFWVLFRAYSHWRALQGSERLELLVSDCSDKWKVLEEKINSVKDGKPSENARNSPWKLRPSEKLDRFLEGRNLDEGLDCDTILSICQEYDLDKIDVLKYRDLL</sequence>
<dbReference type="PANTHER" id="PTHR28062">
    <property type="entry name" value="K+-H+ EXCHANGE-LIKE PROTEIN"/>
    <property type="match status" value="1"/>
</dbReference>
<reference evidence="3" key="1">
    <citation type="journal article" date="2009" name="Plant Mol. Biol.">
        <title>Insights into corn genes derived from large-scale cDNA sequencing.</title>
        <authorList>
            <person name="Alexandrov N.N."/>
            <person name="Brover V.V."/>
            <person name="Freidin S."/>
            <person name="Troukhan M.E."/>
            <person name="Tatarinova T.V."/>
            <person name="Zhang H."/>
            <person name="Swaller T.J."/>
            <person name="Lu Y.P."/>
            <person name="Bouck J."/>
            <person name="Flavell R.B."/>
            <person name="Feldmann K.A."/>
        </authorList>
    </citation>
    <scope>NUCLEOTIDE SEQUENCE</scope>
</reference>
<keyword evidence="1" id="KW-0812">Transmembrane</keyword>
<name>B6U8M2_MAIZE</name>
<proteinExistence type="evidence at transcript level"/>
<dbReference type="EMBL" id="EU973587">
    <property type="protein sequence ID" value="ACG45705.1"/>
    <property type="molecule type" value="mRNA"/>
</dbReference>
<protein>
    <submittedName>
        <fullName evidence="3">Uncharacterized protein</fullName>
    </submittedName>
</protein>
<dbReference type="AlphaFoldDB" id="B6U8M2"/>